<feature type="region of interest" description="Disordered" evidence="1">
    <location>
        <begin position="69"/>
        <end position="96"/>
    </location>
</feature>
<dbReference type="Proteomes" id="UP000271098">
    <property type="component" value="Unassembled WGS sequence"/>
</dbReference>
<evidence type="ECO:0000313" key="3">
    <source>
        <dbReference type="Proteomes" id="UP000271098"/>
    </source>
</evidence>
<dbReference type="AlphaFoldDB" id="A0A183D714"/>
<dbReference type="WBParaSite" id="GPUH_0000451201-mRNA-1">
    <property type="protein sequence ID" value="GPUH_0000451201-mRNA-1"/>
    <property type="gene ID" value="GPUH_0000451201"/>
</dbReference>
<evidence type="ECO:0000256" key="1">
    <source>
        <dbReference type="SAM" id="MobiDB-lite"/>
    </source>
</evidence>
<reference evidence="4" key="1">
    <citation type="submission" date="2016-06" db="UniProtKB">
        <authorList>
            <consortium name="WormBaseParasite"/>
        </authorList>
    </citation>
    <scope>IDENTIFICATION</scope>
</reference>
<name>A0A183D714_9BILA</name>
<keyword evidence="3" id="KW-1185">Reference proteome</keyword>
<proteinExistence type="predicted"/>
<gene>
    <name evidence="2" type="ORF">GPUH_LOCUS4504</name>
</gene>
<protein>
    <submittedName>
        <fullName evidence="2 4">Uncharacterized protein</fullName>
    </submittedName>
</protein>
<evidence type="ECO:0000313" key="4">
    <source>
        <dbReference type="WBParaSite" id="GPUH_0000451201-mRNA-1"/>
    </source>
</evidence>
<reference evidence="2 3" key="2">
    <citation type="submission" date="2018-11" db="EMBL/GenBank/DDBJ databases">
        <authorList>
            <consortium name="Pathogen Informatics"/>
        </authorList>
    </citation>
    <scope>NUCLEOTIDE SEQUENCE [LARGE SCALE GENOMIC DNA]</scope>
</reference>
<dbReference type="EMBL" id="UYRT01008566">
    <property type="protein sequence ID" value="VDK45381.1"/>
    <property type="molecule type" value="Genomic_DNA"/>
</dbReference>
<sequence length="114" mass="13082">MGQRIHIELIGIVQHRLIFLQEVQNGATIKDRKERKEKETRRMINQLLMGHPKMVDGPDQEELLAENEAEVGSKNDLSPNGVDGVIQTDNDREQKFPGFRLLERAPETEFSDCN</sequence>
<accession>A0A183D714</accession>
<organism evidence="4">
    <name type="scientific">Gongylonema pulchrum</name>
    <dbReference type="NCBI Taxonomy" id="637853"/>
    <lineage>
        <taxon>Eukaryota</taxon>
        <taxon>Metazoa</taxon>
        <taxon>Ecdysozoa</taxon>
        <taxon>Nematoda</taxon>
        <taxon>Chromadorea</taxon>
        <taxon>Rhabditida</taxon>
        <taxon>Spirurina</taxon>
        <taxon>Spiruromorpha</taxon>
        <taxon>Spiruroidea</taxon>
        <taxon>Gongylonematidae</taxon>
        <taxon>Gongylonema</taxon>
    </lineage>
</organism>
<evidence type="ECO:0000313" key="2">
    <source>
        <dbReference type="EMBL" id="VDK45381.1"/>
    </source>
</evidence>